<organism evidence="10 11">
    <name type="scientific">Zingiber officinale</name>
    <name type="common">Ginger</name>
    <name type="synonym">Amomum zingiber</name>
    <dbReference type="NCBI Taxonomy" id="94328"/>
    <lineage>
        <taxon>Eukaryota</taxon>
        <taxon>Viridiplantae</taxon>
        <taxon>Streptophyta</taxon>
        <taxon>Embryophyta</taxon>
        <taxon>Tracheophyta</taxon>
        <taxon>Spermatophyta</taxon>
        <taxon>Magnoliopsida</taxon>
        <taxon>Liliopsida</taxon>
        <taxon>Zingiberales</taxon>
        <taxon>Zingiberaceae</taxon>
        <taxon>Zingiber</taxon>
    </lineage>
</organism>
<dbReference type="SMART" id="SM00710">
    <property type="entry name" value="PbH1"/>
    <property type="match status" value="4"/>
</dbReference>
<keyword evidence="6 9" id="KW-0326">Glycosidase</keyword>
<comment type="caution">
    <text evidence="10">The sequence shown here is derived from an EMBL/GenBank/DDBJ whole genome shotgun (WGS) entry which is preliminary data.</text>
</comment>
<evidence type="ECO:0000313" key="11">
    <source>
        <dbReference type="Proteomes" id="UP000734854"/>
    </source>
</evidence>
<evidence type="ECO:0000256" key="3">
    <source>
        <dbReference type="ARBA" id="ARBA00022512"/>
    </source>
</evidence>
<comment type="similarity">
    <text evidence="2 9">Belongs to the glycosyl hydrolase 28 family.</text>
</comment>
<dbReference type="InterPro" id="IPR011050">
    <property type="entry name" value="Pectin_lyase_fold/virulence"/>
</dbReference>
<gene>
    <name evidence="10" type="ORF">ZIOFF_070732</name>
</gene>
<comment type="subcellular location">
    <subcellularLocation>
        <location evidence="1">Secreted</location>
        <location evidence="1">Cell wall</location>
    </subcellularLocation>
</comment>
<protein>
    <recommendedName>
        <fullName evidence="12">Polygalacturonase</fullName>
    </recommendedName>
</protein>
<keyword evidence="5 9" id="KW-0378">Hydrolase</keyword>
<dbReference type="PANTHER" id="PTHR31375">
    <property type="match status" value="1"/>
</dbReference>
<dbReference type="Proteomes" id="UP000734854">
    <property type="component" value="Unassembled WGS sequence"/>
</dbReference>
<evidence type="ECO:0000256" key="9">
    <source>
        <dbReference type="RuleBase" id="RU361169"/>
    </source>
</evidence>
<evidence type="ECO:0000256" key="5">
    <source>
        <dbReference type="ARBA" id="ARBA00022801"/>
    </source>
</evidence>
<dbReference type="InterPro" id="IPR006626">
    <property type="entry name" value="PbH1"/>
</dbReference>
<dbReference type="InterPro" id="IPR012334">
    <property type="entry name" value="Pectin_lyas_fold"/>
</dbReference>
<dbReference type="GO" id="GO:0071555">
    <property type="term" value="P:cell wall organization"/>
    <property type="evidence" value="ECO:0007669"/>
    <property type="project" value="UniProtKB-KW"/>
</dbReference>
<keyword evidence="11" id="KW-1185">Reference proteome</keyword>
<dbReference type="GO" id="GO:0004650">
    <property type="term" value="F:polygalacturonase activity"/>
    <property type="evidence" value="ECO:0007669"/>
    <property type="project" value="InterPro"/>
</dbReference>
<dbReference type="AlphaFoldDB" id="A0A8J5ET99"/>
<keyword evidence="7" id="KW-0961">Cell wall biogenesis/degradation</keyword>
<feature type="active site" evidence="8">
    <location>
        <position position="381"/>
    </location>
</feature>
<evidence type="ECO:0000256" key="2">
    <source>
        <dbReference type="ARBA" id="ARBA00008834"/>
    </source>
</evidence>
<dbReference type="EMBL" id="JACMSC010000021">
    <property type="protein sequence ID" value="KAG6469801.1"/>
    <property type="molecule type" value="Genomic_DNA"/>
</dbReference>
<dbReference type="PROSITE" id="PS00502">
    <property type="entry name" value="POLYGALACTURONASE"/>
    <property type="match status" value="1"/>
</dbReference>
<dbReference type="Gene3D" id="2.160.20.10">
    <property type="entry name" value="Single-stranded right-handed beta-helix, Pectin lyase-like"/>
    <property type="match status" value="2"/>
</dbReference>
<keyword evidence="3" id="KW-0134">Cell wall</keyword>
<keyword evidence="4" id="KW-0964">Secreted</keyword>
<name>A0A8J5ET99_ZINOF</name>
<dbReference type="Pfam" id="PF00295">
    <property type="entry name" value="Glyco_hydro_28"/>
    <property type="match status" value="2"/>
</dbReference>
<evidence type="ECO:0000256" key="1">
    <source>
        <dbReference type="ARBA" id="ARBA00004191"/>
    </source>
</evidence>
<dbReference type="GO" id="GO:0005975">
    <property type="term" value="P:carbohydrate metabolic process"/>
    <property type="evidence" value="ECO:0007669"/>
    <property type="project" value="InterPro"/>
</dbReference>
<sequence length="528" mass="56346">MVIATCQGALIGILANLIRSSNKLVTKEDVLVNLITNADMERIGALSWQGVLSLGLDKRFHIDVAIGTQNSIIGTGDDYMSLIEGAEDITISKGLISLFVIFLLAAEILADEPTYNVVNFGAKGDGNTDDTQVDGNLKRTNEIWKEKFNSWLLFIRINGLNIYGSGELDGQGTNWWSCKEKNQCPMEAANGLISLFVIFLLAAEILADEPTYNVVNFGAKGDGNTDDTQVDGNLKRTNEIWKENLNSWLLFIRINGLNIYGSGELDGQGTNWWSCKEKNQCSMEAANSLRLLSCTNVQISGLKLINSPMMHISVGKSTNVDIRGITISSPGDSPNTDGIHIQQSQHVMVTDSVIGTGDDCVSMSDGAVDVSVNNVACGPGHGISIGSLGIAGTVATASDIYVSNCNLSQTTNGGGSGFARNISFVNINMNEVRNPIIIDQYYCPHSSCASKTTAVQVSDVKYLSVAGSSTSSVAIALNCSQTVPCTGITMDNVNLWSANQGQQVQSNCIDAKGSVKDKVSPAVPCLSQ</sequence>
<accession>A0A8J5ET99</accession>
<evidence type="ECO:0000256" key="8">
    <source>
        <dbReference type="PROSITE-ProRule" id="PRU10052"/>
    </source>
</evidence>
<evidence type="ECO:0000256" key="4">
    <source>
        <dbReference type="ARBA" id="ARBA00022525"/>
    </source>
</evidence>
<evidence type="ECO:0000313" key="10">
    <source>
        <dbReference type="EMBL" id="KAG6469801.1"/>
    </source>
</evidence>
<dbReference type="InterPro" id="IPR000743">
    <property type="entry name" value="Glyco_hydro_28"/>
</dbReference>
<evidence type="ECO:0008006" key="12">
    <source>
        <dbReference type="Google" id="ProtNLM"/>
    </source>
</evidence>
<evidence type="ECO:0000256" key="6">
    <source>
        <dbReference type="ARBA" id="ARBA00023295"/>
    </source>
</evidence>
<evidence type="ECO:0000256" key="7">
    <source>
        <dbReference type="ARBA" id="ARBA00023316"/>
    </source>
</evidence>
<proteinExistence type="inferred from homology"/>
<reference evidence="10 11" key="1">
    <citation type="submission" date="2020-08" db="EMBL/GenBank/DDBJ databases">
        <title>Plant Genome Project.</title>
        <authorList>
            <person name="Zhang R.-G."/>
        </authorList>
    </citation>
    <scope>NUCLEOTIDE SEQUENCE [LARGE SCALE GENOMIC DNA]</scope>
    <source>
        <tissue evidence="10">Rhizome</tissue>
    </source>
</reference>
<dbReference type="SUPFAM" id="SSF51126">
    <property type="entry name" value="Pectin lyase-like"/>
    <property type="match status" value="2"/>
</dbReference>